<keyword evidence="4" id="KW-0805">Transcription regulation</keyword>
<comment type="subcellular location">
    <subcellularLocation>
        <location evidence="2">Nucleus</location>
    </subcellularLocation>
</comment>
<feature type="domain" description="SCAN box" evidence="11">
    <location>
        <begin position="152"/>
        <end position="236"/>
    </location>
</feature>
<keyword evidence="8" id="KW-0863">Zinc-finger</keyword>
<dbReference type="InterPro" id="IPR038269">
    <property type="entry name" value="SCAN_sf"/>
</dbReference>
<keyword evidence="8" id="KW-0862">Zinc</keyword>
<accession>A0A670HR49</accession>
<evidence type="ECO:0000259" key="10">
    <source>
        <dbReference type="PROSITE" id="PS50157"/>
    </source>
</evidence>
<keyword evidence="5" id="KW-0238">DNA-binding</keyword>
<feature type="domain" description="C2H2-type" evidence="10">
    <location>
        <begin position="459"/>
        <end position="486"/>
    </location>
</feature>
<dbReference type="KEGG" id="pmua:114592271"/>
<dbReference type="FunFam" id="1.10.4020.10:FF:000001">
    <property type="entry name" value="zinc finger protein 263 isoform X1"/>
    <property type="match status" value="1"/>
</dbReference>
<dbReference type="PANTHER" id="PTHR45935:SF15">
    <property type="entry name" value="SCAN BOX DOMAIN-CONTAINING PROTEIN"/>
    <property type="match status" value="1"/>
</dbReference>
<feature type="region of interest" description="Disordered" evidence="9">
    <location>
        <begin position="295"/>
        <end position="355"/>
    </location>
</feature>
<dbReference type="InterPro" id="IPR013087">
    <property type="entry name" value="Znf_C2H2_type"/>
</dbReference>
<keyword evidence="8" id="KW-0479">Metal-binding</keyword>
<evidence type="ECO:0000256" key="7">
    <source>
        <dbReference type="ARBA" id="ARBA00023242"/>
    </source>
</evidence>
<reference evidence="12" key="2">
    <citation type="submission" date="2025-08" db="UniProtKB">
        <authorList>
            <consortium name="Ensembl"/>
        </authorList>
    </citation>
    <scope>IDENTIFICATION</scope>
</reference>
<dbReference type="FunFam" id="3.30.160.60:FF:000417">
    <property type="entry name" value="Zinc finger protein"/>
    <property type="match status" value="1"/>
</dbReference>
<dbReference type="GeneID" id="114592271"/>
<evidence type="ECO:0000313" key="13">
    <source>
        <dbReference type="Proteomes" id="UP000472272"/>
    </source>
</evidence>
<evidence type="ECO:0000256" key="6">
    <source>
        <dbReference type="ARBA" id="ARBA00023163"/>
    </source>
</evidence>
<dbReference type="PROSITE" id="PS00028">
    <property type="entry name" value="ZINC_FINGER_C2H2_1"/>
    <property type="match status" value="3"/>
</dbReference>
<dbReference type="GO" id="GO:0008270">
    <property type="term" value="F:zinc ion binding"/>
    <property type="evidence" value="ECO:0007669"/>
    <property type="project" value="UniProtKB-KW"/>
</dbReference>
<feature type="domain" description="C2H2-type" evidence="10">
    <location>
        <begin position="431"/>
        <end position="458"/>
    </location>
</feature>
<dbReference type="InterPro" id="IPR036236">
    <property type="entry name" value="Znf_C2H2_sf"/>
</dbReference>
<keyword evidence="13" id="KW-1185">Reference proteome</keyword>
<evidence type="ECO:0000256" key="3">
    <source>
        <dbReference type="ARBA" id="ARBA00006991"/>
    </source>
</evidence>
<comment type="similarity">
    <text evidence="3">Belongs to the krueppel C2H2-type zinc-finger protein family.</text>
</comment>
<evidence type="ECO:0000313" key="12">
    <source>
        <dbReference type="Ensembl" id="ENSPMRP00000001690.1"/>
    </source>
</evidence>
<feature type="domain" description="C2H2-type" evidence="10">
    <location>
        <begin position="403"/>
        <end position="430"/>
    </location>
</feature>
<dbReference type="GO" id="GO:0005634">
    <property type="term" value="C:nucleus"/>
    <property type="evidence" value="ECO:0007669"/>
    <property type="project" value="UniProtKB-SubCell"/>
</dbReference>
<dbReference type="InterPro" id="IPR003309">
    <property type="entry name" value="SCAN_dom"/>
</dbReference>
<protein>
    <submittedName>
        <fullName evidence="12">Zinc finger protein 24-like</fullName>
    </submittedName>
</protein>
<dbReference type="OMA" id="AEDPCAR"/>
<reference evidence="12" key="3">
    <citation type="submission" date="2025-09" db="UniProtKB">
        <authorList>
            <consortium name="Ensembl"/>
        </authorList>
    </citation>
    <scope>IDENTIFICATION</scope>
</reference>
<dbReference type="InterPro" id="IPR050916">
    <property type="entry name" value="SCAN-C2H2_zinc_finger"/>
</dbReference>
<evidence type="ECO:0000256" key="9">
    <source>
        <dbReference type="SAM" id="MobiDB-lite"/>
    </source>
</evidence>
<organism evidence="12 13">
    <name type="scientific">Podarcis muralis</name>
    <name type="common">Wall lizard</name>
    <name type="synonym">Lacerta muralis</name>
    <dbReference type="NCBI Taxonomy" id="64176"/>
    <lineage>
        <taxon>Eukaryota</taxon>
        <taxon>Metazoa</taxon>
        <taxon>Chordata</taxon>
        <taxon>Craniata</taxon>
        <taxon>Vertebrata</taxon>
        <taxon>Euteleostomi</taxon>
        <taxon>Lepidosauria</taxon>
        <taxon>Squamata</taxon>
        <taxon>Bifurcata</taxon>
        <taxon>Unidentata</taxon>
        <taxon>Episquamata</taxon>
        <taxon>Laterata</taxon>
        <taxon>Lacertibaenia</taxon>
        <taxon>Lacertidae</taxon>
        <taxon>Podarcis</taxon>
    </lineage>
</organism>
<evidence type="ECO:0000256" key="2">
    <source>
        <dbReference type="ARBA" id="ARBA00004123"/>
    </source>
</evidence>
<dbReference type="PROSITE" id="PS50804">
    <property type="entry name" value="SCAN_BOX"/>
    <property type="match status" value="1"/>
</dbReference>
<feature type="compositionally biased region" description="Basic and acidic residues" evidence="9">
    <location>
        <begin position="332"/>
        <end position="346"/>
    </location>
</feature>
<dbReference type="AlphaFoldDB" id="A0A670HR49"/>
<dbReference type="SUPFAM" id="SSF57667">
    <property type="entry name" value="beta-beta-alpha zinc fingers"/>
    <property type="match status" value="2"/>
</dbReference>
<dbReference type="PANTHER" id="PTHR45935">
    <property type="entry name" value="PROTEIN ZBED8-RELATED"/>
    <property type="match status" value="1"/>
</dbReference>
<dbReference type="PROSITE" id="PS50157">
    <property type="entry name" value="ZINC_FINGER_C2H2_2"/>
    <property type="match status" value="3"/>
</dbReference>
<dbReference type="Gene3D" id="1.10.4020.10">
    <property type="entry name" value="DNA breaking-rejoining enzymes"/>
    <property type="match status" value="1"/>
</dbReference>
<dbReference type="GeneTree" id="ENSGT00940000154715"/>
<name>A0A670HR49_PODMU</name>
<dbReference type="SUPFAM" id="SSF47353">
    <property type="entry name" value="Retrovirus capsid dimerization domain-like"/>
    <property type="match status" value="1"/>
</dbReference>
<dbReference type="RefSeq" id="XP_028576164.1">
    <property type="nucleotide sequence ID" value="XM_028720331.1"/>
</dbReference>
<dbReference type="GO" id="GO:0003677">
    <property type="term" value="F:DNA binding"/>
    <property type="evidence" value="ECO:0007669"/>
    <property type="project" value="UniProtKB-KW"/>
</dbReference>
<dbReference type="Proteomes" id="UP000472272">
    <property type="component" value="Chromosome 2"/>
</dbReference>
<dbReference type="SMART" id="SM00431">
    <property type="entry name" value="SCAN"/>
    <property type="match status" value="1"/>
</dbReference>
<evidence type="ECO:0000256" key="1">
    <source>
        <dbReference type="ARBA" id="ARBA00003767"/>
    </source>
</evidence>
<dbReference type="Gene3D" id="3.30.160.60">
    <property type="entry name" value="Classic Zinc Finger"/>
    <property type="match status" value="3"/>
</dbReference>
<dbReference type="OrthoDB" id="6077919at2759"/>
<dbReference type="Pfam" id="PF02023">
    <property type="entry name" value="SCAN"/>
    <property type="match status" value="1"/>
</dbReference>
<dbReference type="Ensembl" id="ENSPMRT00000001794.1">
    <property type="protein sequence ID" value="ENSPMRP00000001690.1"/>
    <property type="gene ID" value="ENSPMRG00000001241.1"/>
</dbReference>
<feature type="compositionally biased region" description="Basic and acidic residues" evidence="9">
    <location>
        <begin position="296"/>
        <end position="305"/>
    </location>
</feature>
<gene>
    <name evidence="12" type="primary">LOC114592271</name>
</gene>
<evidence type="ECO:0000259" key="11">
    <source>
        <dbReference type="PROSITE" id="PS50804"/>
    </source>
</evidence>
<evidence type="ECO:0000256" key="8">
    <source>
        <dbReference type="PROSITE-ProRule" id="PRU00042"/>
    </source>
</evidence>
<evidence type="ECO:0000256" key="4">
    <source>
        <dbReference type="ARBA" id="ARBA00023015"/>
    </source>
</evidence>
<reference evidence="12 13" key="1">
    <citation type="journal article" date="2019" name="Proc. Natl. Acad. Sci. U.S.A.">
        <title>Regulatory changes in pterin and carotenoid genes underlie balanced color polymorphisms in the wall lizard.</title>
        <authorList>
            <person name="Andrade P."/>
            <person name="Pinho C."/>
            <person name="Perez I de Lanuza G."/>
            <person name="Afonso S."/>
            <person name="Brejcha J."/>
            <person name="Rubin C.J."/>
            <person name="Wallerman O."/>
            <person name="Pereira P."/>
            <person name="Sabatino S.J."/>
            <person name="Bellati A."/>
            <person name="Pellitteri-Rosa D."/>
            <person name="Bosakova Z."/>
            <person name="Bunikis I."/>
            <person name="Carretero M.A."/>
            <person name="Feiner N."/>
            <person name="Marsik P."/>
            <person name="Pauperio F."/>
            <person name="Salvi D."/>
            <person name="Soler L."/>
            <person name="While G.M."/>
            <person name="Uller T."/>
            <person name="Font E."/>
            <person name="Andersson L."/>
            <person name="Carneiro M."/>
        </authorList>
    </citation>
    <scope>NUCLEOTIDE SEQUENCE</scope>
</reference>
<dbReference type="RefSeq" id="XP_028576165.1">
    <property type="nucleotide sequence ID" value="XM_028720332.1"/>
</dbReference>
<sequence>MEVQDPAGLTRGLESQWEGKVLHANKAGRELLQRIPVDQVKQERHEGLLQHWEAQWQEFLRKMESPHSDWGAPLLPDEPSPWVDTKAFLASFEQVAEACRWPREEWAAQLRPALSGEAERAFNSLDAGDREDYGKVKAAILRGDAMSREERRQRFRRFCYQEAEGPRGAYGHLQDLCRRWLKVERHSKEEILELLILEQFLAILPPEMQSWVRECSPETCAQAVALAEDILQMQREAERCEKQVPFEDAAGSSFEASQALCDAEQVPPPMEAKQEDDDGEEASLLGGQGWLTVDVRGNHVPEDSGKAQPCGATTASPEDRGHGQANVSKSQHRIESQQETHPEERAGGPLPSSKGHMDLGGLAVQQRPSVGKRQNLYGAYGKSFARSSCSAKNSQMCKRGKRHRCLDCGKCFLYRSGLAAHRRIHTGEKPYVCSECGKSFACSSDCSRHKRTHTEEKPYECPQCGKRFRQRFSLSRHRRVHVAEDPCARSDRGESAAALA</sequence>
<comment type="function">
    <text evidence="1">May be involved in transcriptional regulation.</text>
</comment>
<proteinExistence type="inferred from homology"/>
<evidence type="ECO:0000256" key="5">
    <source>
        <dbReference type="ARBA" id="ARBA00023125"/>
    </source>
</evidence>
<dbReference type="Pfam" id="PF00096">
    <property type="entry name" value="zf-C2H2"/>
    <property type="match status" value="2"/>
</dbReference>
<keyword evidence="6" id="KW-0804">Transcription</keyword>
<dbReference type="FunFam" id="3.30.160.60:FF:001968">
    <property type="entry name" value="chorion transcription factor Cf2 isoform X3"/>
    <property type="match status" value="1"/>
</dbReference>
<dbReference type="SMART" id="SM00355">
    <property type="entry name" value="ZnF_C2H2"/>
    <property type="match status" value="3"/>
</dbReference>
<dbReference type="FunFam" id="3.30.160.60:FF:000801">
    <property type="entry name" value="zinc finger protein 461 isoform X2"/>
    <property type="match status" value="1"/>
</dbReference>
<keyword evidence="7" id="KW-0539">Nucleus</keyword>